<keyword evidence="9 13" id="KW-0547">Nucleotide-binding</keyword>
<comment type="subcellular location">
    <subcellularLocation>
        <location evidence="1 13">Cytoplasm</location>
    </subcellularLocation>
</comment>
<evidence type="ECO:0000256" key="8">
    <source>
        <dbReference type="ARBA" id="ARBA00022695"/>
    </source>
</evidence>
<comment type="similarity">
    <text evidence="2 13">Belongs to the SUA5 family.</text>
</comment>
<dbReference type="InterPro" id="IPR038385">
    <property type="entry name" value="Sua5/YwlC_C"/>
</dbReference>
<sequence length="344" mass="37550">METKILKPSELAEAVSMLEQGGLVSFPTETVYGLGADAMQETAVKRVYQAKGRPSDNPLIVHVASIDEIKQYVENFPEKAQQLGEKFWPGPLTMIFPIKEGIFSTAVTGGLSTVAFRIPNNIETIRLINQFGHPLVGPSANTSGKPSPTTAEHVYHDLNGKIEGILDGGATTVGIESTVVDMTGELPMILRPGAITLEQLSEVVGTVLVDKHLVAEEETPKAPGMKYKHYSPNTPVYMIDWQKNNWQAAIDWAKATGQQYGLLANQEIIDQYGADAYACHTLSEKRNVSAAMTQLFAGLRALDESGLDSTVIFSETYPENGQGIAFMNRLKKASGQKYFDEKNL</sequence>
<evidence type="ECO:0000256" key="2">
    <source>
        <dbReference type="ARBA" id="ARBA00007663"/>
    </source>
</evidence>
<evidence type="ECO:0000256" key="14">
    <source>
        <dbReference type="PIRSR" id="PIRSR004930-1"/>
    </source>
</evidence>
<dbReference type="FunFam" id="3.90.870.10:FF:000009">
    <property type="entry name" value="Threonylcarbamoyl-AMP synthase, putative"/>
    <property type="match status" value="1"/>
</dbReference>
<dbReference type="PIRSF" id="PIRSF004930">
    <property type="entry name" value="Tln_factor_SUA5"/>
    <property type="match status" value="1"/>
</dbReference>
<dbReference type="GO" id="GO:0006450">
    <property type="term" value="P:regulation of translational fidelity"/>
    <property type="evidence" value="ECO:0007669"/>
    <property type="project" value="TreeGrafter"/>
</dbReference>
<keyword evidence="7 13" id="KW-0819">tRNA processing</keyword>
<feature type="binding site" evidence="14">
    <location>
        <position position="62"/>
    </location>
    <ligand>
        <name>L-threonine</name>
        <dbReference type="ChEBI" id="CHEBI:57926"/>
    </ligand>
</feature>
<evidence type="ECO:0000256" key="1">
    <source>
        <dbReference type="ARBA" id="ARBA00004496"/>
    </source>
</evidence>
<dbReference type="PANTHER" id="PTHR17490">
    <property type="entry name" value="SUA5"/>
    <property type="match status" value="1"/>
</dbReference>
<evidence type="ECO:0000256" key="13">
    <source>
        <dbReference type="PIRNR" id="PIRNR004930"/>
    </source>
</evidence>
<evidence type="ECO:0000256" key="4">
    <source>
        <dbReference type="ARBA" id="ARBA00015492"/>
    </source>
</evidence>
<keyword evidence="17" id="KW-1185">Reference proteome</keyword>
<protein>
    <recommendedName>
        <fullName evidence="4 13">Threonylcarbamoyl-AMP synthase</fullName>
        <shortName evidence="13">TC-AMP synthase</shortName>
        <ecNumber evidence="3 13">2.7.7.87</ecNumber>
    </recommendedName>
    <alternativeName>
        <fullName evidence="11 13">L-threonylcarbamoyladenylate synthase</fullName>
    </alternativeName>
</protein>
<feature type="binding site" evidence="14">
    <location>
        <position position="117"/>
    </location>
    <ligand>
        <name>L-threonine</name>
        <dbReference type="ChEBI" id="CHEBI:57926"/>
    </ligand>
</feature>
<evidence type="ECO:0000256" key="11">
    <source>
        <dbReference type="ARBA" id="ARBA00029774"/>
    </source>
</evidence>
<organism evidence="16 17">
    <name type="scientific">Vagococcus humatus</name>
    <dbReference type="NCBI Taxonomy" id="1889241"/>
    <lineage>
        <taxon>Bacteria</taxon>
        <taxon>Bacillati</taxon>
        <taxon>Bacillota</taxon>
        <taxon>Bacilli</taxon>
        <taxon>Lactobacillales</taxon>
        <taxon>Enterococcaceae</taxon>
        <taxon>Vagococcus</taxon>
    </lineage>
</organism>
<dbReference type="Gene3D" id="3.90.870.10">
    <property type="entry name" value="DHBP synthase"/>
    <property type="match status" value="1"/>
</dbReference>
<keyword evidence="6 13" id="KW-0808">Transferase</keyword>
<dbReference type="PROSITE" id="PS51163">
    <property type="entry name" value="YRDC"/>
    <property type="match status" value="1"/>
</dbReference>
<keyword evidence="10 13" id="KW-0067">ATP-binding</keyword>
<evidence type="ECO:0000256" key="10">
    <source>
        <dbReference type="ARBA" id="ARBA00022840"/>
    </source>
</evidence>
<keyword evidence="5 13" id="KW-0963">Cytoplasm</keyword>
<feature type="binding site" evidence="14">
    <location>
        <position position="230"/>
    </location>
    <ligand>
        <name>ATP</name>
        <dbReference type="ChEBI" id="CHEBI:30616"/>
    </ligand>
</feature>
<dbReference type="GO" id="GO:0005524">
    <property type="term" value="F:ATP binding"/>
    <property type="evidence" value="ECO:0007669"/>
    <property type="project" value="UniProtKB-UniRule"/>
</dbReference>
<dbReference type="Pfam" id="PF01300">
    <property type="entry name" value="Sua5_yciO_yrdC"/>
    <property type="match status" value="1"/>
</dbReference>
<evidence type="ECO:0000256" key="12">
    <source>
        <dbReference type="ARBA" id="ARBA00048366"/>
    </source>
</evidence>
<dbReference type="OrthoDB" id="9814580at2"/>
<dbReference type="GO" id="GO:0008033">
    <property type="term" value="P:tRNA processing"/>
    <property type="evidence" value="ECO:0007669"/>
    <property type="project" value="UniProtKB-KW"/>
</dbReference>
<feature type="binding site" evidence="14">
    <location>
        <position position="139"/>
    </location>
    <ligand>
        <name>ATP</name>
        <dbReference type="ChEBI" id="CHEBI:30616"/>
    </ligand>
</feature>
<proteinExistence type="inferred from homology"/>
<dbReference type="InterPro" id="IPR006070">
    <property type="entry name" value="Sua5-like_dom"/>
</dbReference>
<dbReference type="InterPro" id="IPR010923">
    <property type="entry name" value="T(6)A37_SUA5"/>
</dbReference>
<dbReference type="EMBL" id="PXZH01000005">
    <property type="protein sequence ID" value="RST88831.1"/>
    <property type="molecule type" value="Genomic_DNA"/>
</dbReference>
<comment type="caution">
    <text evidence="16">The sequence shown here is derived from an EMBL/GenBank/DDBJ whole genome shotgun (WGS) entry which is preliminary data.</text>
</comment>
<dbReference type="InterPro" id="IPR017945">
    <property type="entry name" value="DHBP_synth_RibB-like_a/b_dom"/>
</dbReference>
<dbReference type="RefSeq" id="WP_125943709.1">
    <property type="nucleotide sequence ID" value="NZ_PXZH01000005.1"/>
</dbReference>
<accession>A0A3R9YBZ7</accession>
<reference evidence="16 17" key="1">
    <citation type="submission" date="2018-03" db="EMBL/GenBank/DDBJ databases">
        <authorList>
            <person name="Gulvik C.A."/>
        </authorList>
    </citation>
    <scope>NUCLEOTIDE SEQUENCE [LARGE SCALE GENOMIC DNA]</scope>
    <source>
        <strain evidence="16 17">JCM 31581</strain>
    </source>
</reference>
<feature type="binding site" evidence="14">
    <location>
        <position position="53"/>
    </location>
    <ligand>
        <name>ATP</name>
        <dbReference type="ChEBI" id="CHEBI:30616"/>
    </ligand>
</feature>
<gene>
    <name evidence="16" type="ORF">C7P63_08390</name>
</gene>
<evidence type="ECO:0000313" key="17">
    <source>
        <dbReference type="Proteomes" id="UP000277864"/>
    </source>
</evidence>
<dbReference type="GO" id="GO:0003725">
    <property type="term" value="F:double-stranded RNA binding"/>
    <property type="evidence" value="ECO:0007669"/>
    <property type="project" value="UniProtKB-UniRule"/>
</dbReference>
<dbReference type="InterPro" id="IPR050156">
    <property type="entry name" value="TC-AMP_synthase_SUA5"/>
</dbReference>
<feature type="binding site" evidence="14">
    <location>
        <position position="57"/>
    </location>
    <ligand>
        <name>ATP</name>
        <dbReference type="ChEBI" id="CHEBI:30616"/>
    </ligand>
</feature>
<dbReference type="GO" id="GO:0005737">
    <property type="term" value="C:cytoplasm"/>
    <property type="evidence" value="ECO:0007669"/>
    <property type="project" value="UniProtKB-SubCell"/>
</dbReference>
<feature type="domain" description="YrdC-like" evidence="15">
    <location>
        <begin position="8"/>
        <end position="195"/>
    </location>
</feature>
<dbReference type="SUPFAM" id="SSF55821">
    <property type="entry name" value="YrdC/RibB"/>
    <property type="match status" value="1"/>
</dbReference>
<feature type="binding site" evidence="14">
    <location>
        <position position="30"/>
    </location>
    <ligand>
        <name>L-threonine</name>
        <dbReference type="ChEBI" id="CHEBI:57926"/>
    </ligand>
</feature>
<evidence type="ECO:0000256" key="5">
    <source>
        <dbReference type="ARBA" id="ARBA00022490"/>
    </source>
</evidence>
<dbReference type="GO" id="GO:0061710">
    <property type="term" value="F:L-threonylcarbamoyladenylate synthase"/>
    <property type="evidence" value="ECO:0007669"/>
    <property type="project" value="UniProtKB-EC"/>
</dbReference>
<evidence type="ECO:0000256" key="3">
    <source>
        <dbReference type="ARBA" id="ARBA00012584"/>
    </source>
</evidence>
<dbReference type="GO" id="GO:0000049">
    <property type="term" value="F:tRNA binding"/>
    <property type="evidence" value="ECO:0007669"/>
    <property type="project" value="TreeGrafter"/>
</dbReference>
<dbReference type="Gene3D" id="3.40.50.11030">
    <property type="entry name" value="Threonylcarbamoyl-AMP synthase, C-terminal domain"/>
    <property type="match status" value="1"/>
</dbReference>
<evidence type="ECO:0000256" key="6">
    <source>
        <dbReference type="ARBA" id="ARBA00022679"/>
    </source>
</evidence>
<dbReference type="AlphaFoldDB" id="A0A3R9YBZ7"/>
<dbReference type="InterPro" id="IPR005145">
    <property type="entry name" value="Sua5_C"/>
</dbReference>
<feature type="binding site" evidence="14">
    <location>
        <position position="147"/>
    </location>
    <ligand>
        <name>ATP</name>
        <dbReference type="ChEBI" id="CHEBI:30616"/>
    </ligand>
</feature>
<keyword evidence="8 13" id="KW-0548">Nucleotidyltransferase</keyword>
<feature type="binding site" evidence="14">
    <location>
        <position position="113"/>
    </location>
    <ligand>
        <name>ATP</name>
        <dbReference type="ChEBI" id="CHEBI:30616"/>
    </ligand>
</feature>
<dbReference type="PANTHER" id="PTHR17490:SF16">
    <property type="entry name" value="THREONYLCARBAMOYL-AMP SYNTHASE"/>
    <property type="match status" value="1"/>
</dbReference>
<evidence type="ECO:0000259" key="15">
    <source>
        <dbReference type="PROSITE" id="PS51163"/>
    </source>
</evidence>
<dbReference type="NCBIfam" id="TIGR00057">
    <property type="entry name" value="L-threonylcarbamoyladenylate synthase"/>
    <property type="match status" value="1"/>
</dbReference>
<dbReference type="EC" id="2.7.7.87" evidence="3 13"/>
<dbReference type="Proteomes" id="UP000277864">
    <property type="component" value="Unassembled WGS sequence"/>
</dbReference>
<name>A0A3R9YBZ7_9ENTE</name>
<feature type="binding site" evidence="14">
    <location>
        <position position="177"/>
    </location>
    <ligand>
        <name>L-threonine</name>
        <dbReference type="ChEBI" id="CHEBI:57926"/>
    </ligand>
</feature>
<comment type="function">
    <text evidence="13">Required for the formation of a threonylcarbamoyl group on adenosine at position 37 (t(6)A37) in tRNAs that read codons beginning with adenine.</text>
</comment>
<evidence type="ECO:0000256" key="7">
    <source>
        <dbReference type="ARBA" id="ARBA00022694"/>
    </source>
</evidence>
<feature type="binding site" evidence="14">
    <location>
        <position position="191"/>
    </location>
    <ligand>
        <name>ATP</name>
        <dbReference type="ChEBI" id="CHEBI:30616"/>
    </ligand>
</feature>
<evidence type="ECO:0000313" key="16">
    <source>
        <dbReference type="EMBL" id="RST88831.1"/>
    </source>
</evidence>
<dbReference type="Pfam" id="PF03481">
    <property type="entry name" value="Sua5_C"/>
    <property type="match status" value="1"/>
</dbReference>
<evidence type="ECO:0000256" key="9">
    <source>
        <dbReference type="ARBA" id="ARBA00022741"/>
    </source>
</evidence>
<comment type="catalytic activity">
    <reaction evidence="12 13">
        <text>L-threonine + hydrogencarbonate + ATP = L-threonylcarbamoyladenylate + diphosphate + H2O</text>
        <dbReference type="Rhea" id="RHEA:36407"/>
        <dbReference type="ChEBI" id="CHEBI:15377"/>
        <dbReference type="ChEBI" id="CHEBI:17544"/>
        <dbReference type="ChEBI" id="CHEBI:30616"/>
        <dbReference type="ChEBI" id="CHEBI:33019"/>
        <dbReference type="ChEBI" id="CHEBI:57926"/>
        <dbReference type="ChEBI" id="CHEBI:73682"/>
        <dbReference type="EC" id="2.7.7.87"/>
    </reaction>
</comment>